<dbReference type="Pfam" id="PF13505">
    <property type="entry name" value="OMP_b-brl"/>
    <property type="match status" value="1"/>
</dbReference>
<dbReference type="HOGENOM" id="CLU_117501_0_0_6"/>
<dbReference type="InterPro" id="IPR006315">
    <property type="entry name" value="OM_autotransptr_brl_dom"/>
</dbReference>
<evidence type="ECO:0000313" key="5">
    <source>
        <dbReference type="Proteomes" id="UP000006764"/>
    </source>
</evidence>
<dbReference type="NCBIfam" id="TIGR01414">
    <property type="entry name" value="autotrans_barl"/>
    <property type="match status" value="1"/>
</dbReference>
<evidence type="ECO:0000256" key="1">
    <source>
        <dbReference type="ARBA" id="ARBA00022729"/>
    </source>
</evidence>
<dbReference type="GO" id="GO:0019867">
    <property type="term" value="C:outer membrane"/>
    <property type="evidence" value="ECO:0007669"/>
    <property type="project" value="InterPro"/>
</dbReference>
<proteinExistence type="predicted"/>
<evidence type="ECO:0000256" key="2">
    <source>
        <dbReference type="SAM" id="SignalP"/>
    </source>
</evidence>
<sequence length="169" mass="18487">MKTWMMIAGTAGALTFAGIAQAQEARPYFGAQYNFAEVDGGGDEAEFDVFSGRLGVEFNQFLALEARAGFGVGDDRVNGVKVELDHYYGLYAKLALANESQFTPYLLGGYTKVKTDPRLGSDNEDDFGYGIGVDFDLDQALSLNLEYARLLDASDVDMDAMSLGFTYRF</sequence>
<dbReference type="Gene3D" id="2.40.160.20">
    <property type="match status" value="1"/>
</dbReference>
<dbReference type="InterPro" id="IPR011250">
    <property type="entry name" value="OMP/PagP_B-barrel"/>
</dbReference>
<dbReference type="EMBL" id="CP004387">
    <property type="protein sequence ID" value="AJD46599.1"/>
    <property type="molecule type" value="Genomic_DNA"/>
</dbReference>
<dbReference type="OrthoDB" id="5901526at2"/>
<dbReference type="AlphaFoldDB" id="A0A0B4XF03"/>
<dbReference type="RefSeq" id="WP_008740115.1">
    <property type="nucleotide sequence ID" value="NZ_CP004387.1"/>
</dbReference>
<feature type="chain" id="PRO_5002097557" description="Outer membrane protein beta-barrel domain-containing protein" evidence="2">
    <location>
        <begin position="23"/>
        <end position="169"/>
    </location>
</feature>
<keyword evidence="1 2" id="KW-0732">Signal</keyword>
<feature type="signal peptide" evidence="2">
    <location>
        <begin position="1"/>
        <end position="22"/>
    </location>
</feature>
<evidence type="ECO:0000313" key="4">
    <source>
        <dbReference type="EMBL" id="AJD46599.1"/>
    </source>
</evidence>
<keyword evidence="5" id="KW-1185">Reference proteome</keyword>
<dbReference type="SUPFAM" id="SSF56925">
    <property type="entry name" value="OMPA-like"/>
    <property type="match status" value="1"/>
</dbReference>
<organism evidence="4 5">
    <name type="scientific">Isoalcanivorax pacificus W11-5</name>
    <dbReference type="NCBI Taxonomy" id="391936"/>
    <lineage>
        <taxon>Bacteria</taxon>
        <taxon>Pseudomonadati</taxon>
        <taxon>Pseudomonadota</taxon>
        <taxon>Gammaproteobacteria</taxon>
        <taxon>Oceanospirillales</taxon>
        <taxon>Alcanivoracaceae</taxon>
        <taxon>Isoalcanivorax</taxon>
    </lineage>
</organism>
<dbReference type="KEGG" id="apac:S7S_00875"/>
<dbReference type="STRING" id="391936.S7S_00875"/>
<name>A0A0B4XF03_9GAMM</name>
<protein>
    <recommendedName>
        <fullName evidence="3">Outer membrane protein beta-barrel domain-containing protein</fullName>
    </recommendedName>
</protein>
<dbReference type="Proteomes" id="UP000006764">
    <property type="component" value="Chromosome"/>
</dbReference>
<dbReference type="InterPro" id="IPR027385">
    <property type="entry name" value="Beta-barrel_OMP"/>
</dbReference>
<gene>
    <name evidence="4" type="ORF">S7S_00875</name>
</gene>
<accession>A0A0B4XF03</accession>
<evidence type="ECO:0000259" key="3">
    <source>
        <dbReference type="Pfam" id="PF13505"/>
    </source>
</evidence>
<reference evidence="4 5" key="1">
    <citation type="journal article" date="2012" name="J. Bacteriol.">
        <title>Genome sequence of an alkane-degrading bacterium, Alcanivorax pacificus type strain W11-5, isolated from deep sea sediment.</title>
        <authorList>
            <person name="Lai Q."/>
            <person name="Shao Z."/>
        </authorList>
    </citation>
    <scope>NUCLEOTIDE SEQUENCE [LARGE SCALE GENOMIC DNA]</scope>
    <source>
        <strain evidence="4 5">W11-5</strain>
    </source>
</reference>
<feature type="domain" description="Outer membrane protein beta-barrel" evidence="3">
    <location>
        <begin position="11"/>
        <end position="169"/>
    </location>
</feature>